<dbReference type="RefSeq" id="WP_126145063.1">
    <property type="nucleotide sequence ID" value="NZ_RXHU01000135.1"/>
</dbReference>
<sequence>MRLRWRDEKGAALLLVLFIIVVFTMIGMAVISASIGGAVRTETKQKDVQSVHLAEKALNEAVAIVKGKLAGYETINLDQLPADLNDWLIDIENRNGEVREDYAEQYGEGEAGIVIHAFLNPEKNVDEGRPVITITSTATIKGVQRVLQQDIEINSFPDILNYAAGSEEGDFVINGSPYFLGSDNNGGNLYAGKKLLIKNQAEYYYQSDAVKKEGTTFPTLNGIAYVQSLDNIQYCDSSLTPLCDNYKSIKEFSGDVEAKEANQILRCDNMSEEECQTKLQIKNKKDFIGINMKDSFVDKLTEAIGGSKDDREKISNQFANKTAVMQYLISSGKLAKISPLKPNGSETSEQMDTYTTEMADFQSYINGVNKNGEDYHEKLEASSQGSILYRGDFHINNEDFSKLEFSTEAKEHHSDDNNNGFDDSNWFIIFGDLDISNTSRTPVKIRANLLVTGNVTIRGKVDMNATLFTLGQTVIEDATIRGLEELDSKGNPVRKELVLFSAGSILITRVNTEANGTFKRIPENGFTSAVGAIESEIQILDAFFYTDSTADLYGVGSIFWINGGFFSKGKLTINALRGNADVTSDEYIEGEGNQIGQSAIAGDRARFIISYNNSIIEDQAAALPRVNTVQLIRGKRVMP</sequence>
<name>A0A430J453_9BACL</name>
<comment type="caution">
    <text evidence="2">The sequence shown here is derived from an EMBL/GenBank/DDBJ whole genome shotgun (WGS) entry which is preliminary data.</text>
</comment>
<evidence type="ECO:0000313" key="3">
    <source>
        <dbReference type="Proteomes" id="UP000276128"/>
    </source>
</evidence>
<evidence type="ECO:0000313" key="2">
    <source>
        <dbReference type="EMBL" id="RTE01416.1"/>
    </source>
</evidence>
<keyword evidence="1" id="KW-0472">Membrane</keyword>
<organism evidence="2 3">
    <name type="scientific">Paenibacillus whitsoniae</name>
    <dbReference type="NCBI Taxonomy" id="2496558"/>
    <lineage>
        <taxon>Bacteria</taxon>
        <taxon>Bacillati</taxon>
        <taxon>Bacillota</taxon>
        <taxon>Bacilli</taxon>
        <taxon>Bacillales</taxon>
        <taxon>Paenibacillaceae</taxon>
        <taxon>Paenibacillus</taxon>
    </lineage>
</organism>
<gene>
    <name evidence="2" type="ORF">EJQ19_30950</name>
</gene>
<evidence type="ECO:0008006" key="4">
    <source>
        <dbReference type="Google" id="ProtNLM"/>
    </source>
</evidence>
<protein>
    <recommendedName>
        <fullName evidence="4">Type 4 fimbrial biogenesis protein PilX N-terminal domain-containing protein</fullName>
    </recommendedName>
</protein>
<keyword evidence="1" id="KW-0812">Transmembrane</keyword>
<dbReference type="Proteomes" id="UP000276128">
    <property type="component" value="Unassembled WGS sequence"/>
</dbReference>
<dbReference type="EMBL" id="RXHU01000135">
    <property type="protein sequence ID" value="RTE01416.1"/>
    <property type="molecule type" value="Genomic_DNA"/>
</dbReference>
<keyword evidence="3" id="KW-1185">Reference proteome</keyword>
<dbReference type="OrthoDB" id="2349072at2"/>
<accession>A0A430J453</accession>
<reference evidence="2 3" key="1">
    <citation type="submission" date="2018-12" db="EMBL/GenBank/DDBJ databases">
        <title>Bacillus ochoae sp. nov., Paenibacillus whitsoniae sp. nov., Paenibacillus spiritus sp. nov. Isolated from the Mars Exploration Rover during spacecraft assembly.</title>
        <authorList>
            <person name="Seuylemezian A."/>
            <person name="Vaishampayan P."/>
        </authorList>
    </citation>
    <scope>NUCLEOTIDE SEQUENCE [LARGE SCALE GENOMIC DNA]</scope>
    <source>
        <strain evidence="2 3">MER 54</strain>
    </source>
</reference>
<keyword evidence="1" id="KW-1133">Transmembrane helix</keyword>
<evidence type="ECO:0000256" key="1">
    <source>
        <dbReference type="SAM" id="Phobius"/>
    </source>
</evidence>
<proteinExistence type="predicted"/>
<feature type="transmembrane region" description="Helical" evidence="1">
    <location>
        <begin position="12"/>
        <end position="35"/>
    </location>
</feature>
<dbReference type="AlphaFoldDB" id="A0A430J453"/>